<feature type="chain" id="PRO_5013355561" evidence="1">
    <location>
        <begin position="19"/>
        <end position="155"/>
    </location>
</feature>
<dbReference type="AlphaFoldDB" id="A0A2A9PI28"/>
<dbReference type="OrthoDB" id="4927166at2759"/>
<dbReference type="Proteomes" id="UP000037136">
    <property type="component" value="Unassembled WGS sequence"/>
</dbReference>
<gene>
    <name evidence="2" type="ORF">XA68_10739</name>
</gene>
<organism evidence="2 3">
    <name type="scientific">Ophiocordyceps unilateralis</name>
    <name type="common">Zombie-ant fungus</name>
    <name type="synonym">Torrubia unilateralis</name>
    <dbReference type="NCBI Taxonomy" id="268505"/>
    <lineage>
        <taxon>Eukaryota</taxon>
        <taxon>Fungi</taxon>
        <taxon>Dikarya</taxon>
        <taxon>Ascomycota</taxon>
        <taxon>Pezizomycotina</taxon>
        <taxon>Sordariomycetes</taxon>
        <taxon>Hypocreomycetidae</taxon>
        <taxon>Hypocreales</taxon>
        <taxon>Ophiocordycipitaceae</taxon>
        <taxon>Ophiocordyceps</taxon>
    </lineage>
</organism>
<keyword evidence="3" id="KW-1185">Reference proteome</keyword>
<feature type="signal peptide" evidence="1">
    <location>
        <begin position="1"/>
        <end position="18"/>
    </location>
</feature>
<keyword evidence="1" id="KW-0732">Signal</keyword>
<evidence type="ECO:0000313" key="3">
    <source>
        <dbReference type="Proteomes" id="UP000037136"/>
    </source>
</evidence>
<proteinExistence type="predicted"/>
<evidence type="ECO:0000313" key="2">
    <source>
        <dbReference type="EMBL" id="PFH60572.1"/>
    </source>
</evidence>
<reference evidence="2 3" key="1">
    <citation type="journal article" date="2015" name="BMC Genomics">
        <title>Gene expression during zombie ant biting behavior reflects the complexity underlying fungal parasitic behavioral manipulation.</title>
        <authorList>
            <person name="de Bekker C."/>
            <person name="Ohm R.A."/>
            <person name="Loreto R.G."/>
            <person name="Sebastian A."/>
            <person name="Albert I."/>
            <person name="Merrow M."/>
            <person name="Brachmann A."/>
            <person name="Hughes D.P."/>
        </authorList>
    </citation>
    <scope>NUCLEOTIDE SEQUENCE [LARGE SCALE GENOMIC DNA]</scope>
    <source>
        <strain evidence="2 3">SC16a</strain>
    </source>
</reference>
<reference evidence="2 3" key="2">
    <citation type="journal article" date="2017" name="Sci. Rep.">
        <title>Ant-infecting Ophiocordyceps genomes reveal a high diversity of potential behavioral manipulation genes and a possible major role for enterotoxins.</title>
        <authorList>
            <person name="de Bekker C."/>
            <person name="Ohm R.A."/>
            <person name="Evans H.C."/>
            <person name="Brachmann A."/>
            <person name="Hughes D.P."/>
        </authorList>
    </citation>
    <scope>NUCLEOTIDE SEQUENCE [LARGE SCALE GENOMIC DNA]</scope>
    <source>
        <strain evidence="2 3">SC16a</strain>
    </source>
</reference>
<dbReference type="EMBL" id="LAZP02000120">
    <property type="protein sequence ID" value="PFH60572.1"/>
    <property type="molecule type" value="Genomic_DNA"/>
</dbReference>
<protein>
    <submittedName>
        <fullName evidence="2">Uncharacterized protein</fullName>
    </submittedName>
</protein>
<evidence type="ECO:0000256" key="1">
    <source>
        <dbReference type="SAM" id="SignalP"/>
    </source>
</evidence>
<accession>A0A2A9PI28</accession>
<comment type="caution">
    <text evidence="2">The sequence shown here is derived from an EMBL/GenBank/DDBJ whole genome shotgun (WGS) entry which is preliminary data.</text>
</comment>
<name>A0A2A9PI28_OPHUN</name>
<sequence>MLLLKLLAVAPILISASAIPLTESTNATTRDVIMDIGNGPEVKYRKVPATYTAQDIKHADLVGMMQTYVDGETWLTLNGKRLFLMPEDAADPSASSELASNWPVMKAEELREALAKFPPYKDVHAQWMDVATNLTLTKRTHSGCLRQTVGYNEAF</sequence>